<evidence type="ECO:0008006" key="3">
    <source>
        <dbReference type="Google" id="ProtNLM"/>
    </source>
</evidence>
<name>X0X329_9ZZZZ</name>
<proteinExistence type="predicted"/>
<accession>X0X329</accession>
<feature type="transmembrane region" description="Helical" evidence="1">
    <location>
        <begin position="61"/>
        <end position="80"/>
    </location>
</feature>
<gene>
    <name evidence="2" type="ORF">S01H1_50970</name>
</gene>
<evidence type="ECO:0000313" key="2">
    <source>
        <dbReference type="EMBL" id="GAG19406.1"/>
    </source>
</evidence>
<keyword evidence="1" id="KW-0812">Transmembrane</keyword>
<feature type="non-terminal residue" evidence="2">
    <location>
        <position position="140"/>
    </location>
</feature>
<feature type="transmembrane region" description="Helical" evidence="1">
    <location>
        <begin position="21"/>
        <end position="41"/>
    </location>
</feature>
<reference evidence="2" key="1">
    <citation type="journal article" date="2014" name="Front. Microbiol.">
        <title>High frequency of phylogenetically diverse reductive dehalogenase-homologous genes in deep subseafloor sedimentary metagenomes.</title>
        <authorList>
            <person name="Kawai M."/>
            <person name="Futagami T."/>
            <person name="Toyoda A."/>
            <person name="Takaki Y."/>
            <person name="Nishi S."/>
            <person name="Hori S."/>
            <person name="Arai W."/>
            <person name="Tsubouchi T."/>
            <person name="Morono Y."/>
            <person name="Uchiyama I."/>
            <person name="Ito T."/>
            <person name="Fujiyama A."/>
            <person name="Inagaki F."/>
            <person name="Takami H."/>
        </authorList>
    </citation>
    <scope>NUCLEOTIDE SEQUENCE</scope>
    <source>
        <strain evidence="2">Expedition CK06-06</strain>
    </source>
</reference>
<evidence type="ECO:0000256" key="1">
    <source>
        <dbReference type="SAM" id="Phobius"/>
    </source>
</evidence>
<dbReference type="GO" id="GO:0140359">
    <property type="term" value="F:ABC-type transporter activity"/>
    <property type="evidence" value="ECO:0007669"/>
    <property type="project" value="InterPro"/>
</dbReference>
<keyword evidence="1" id="KW-1133">Transmembrane helix</keyword>
<dbReference type="PANTHER" id="PTHR43471">
    <property type="entry name" value="ABC TRANSPORTER PERMEASE"/>
    <property type="match status" value="1"/>
</dbReference>
<dbReference type="Pfam" id="PF12679">
    <property type="entry name" value="ABC2_membrane_2"/>
    <property type="match status" value="1"/>
</dbReference>
<dbReference type="AlphaFoldDB" id="X0X329"/>
<feature type="transmembrane region" description="Helical" evidence="1">
    <location>
        <begin position="101"/>
        <end position="129"/>
    </location>
</feature>
<organism evidence="2">
    <name type="scientific">marine sediment metagenome</name>
    <dbReference type="NCBI Taxonomy" id="412755"/>
    <lineage>
        <taxon>unclassified sequences</taxon>
        <taxon>metagenomes</taxon>
        <taxon>ecological metagenomes</taxon>
    </lineage>
</organism>
<comment type="caution">
    <text evidence="2">The sequence shown here is derived from an EMBL/GenBank/DDBJ whole genome shotgun (WGS) entry which is preliminary data.</text>
</comment>
<sequence length="140" mass="15149">MELNIIFSIAKKEILDNVRNKWIIILTIIFASLTLVVSYFGSIFSQGWQDFGVTISGMMSLVQFLIPIIGLMLGYAAIIGEIEKGSMSSLLSLPADRLEILLGKFFGLGGILSFTTFIGFGVAGIIIAANVSGVNYADYL</sequence>
<dbReference type="EMBL" id="BARS01032869">
    <property type="protein sequence ID" value="GAG19406.1"/>
    <property type="molecule type" value="Genomic_DNA"/>
</dbReference>
<dbReference type="GO" id="GO:0005886">
    <property type="term" value="C:plasma membrane"/>
    <property type="evidence" value="ECO:0007669"/>
    <property type="project" value="UniProtKB-SubCell"/>
</dbReference>
<keyword evidence="1" id="KW-0472">Membrane</keyword>
<protein>
    <recommendedName>
        <fullName evidence="3">ABC-2 type transporter domain-containing protein</fullName>
    </recommendedName>
</protein>
<dbReference type="PANTHER" id="PTHR43471:SF1">
    <property type="entry name" value="ABC TRANSPORTER PERMEASE PROTEIN NOSY-RELATED"/>
    <property type="match status" value="1"/>
</dbReference>